<comment type="caution">
    <text evidence="4">The sequence shown here is derived from an EMBL/GenBank/DDBJ whole genome shotgun (WGS) entry which is preliminary data.</text>
</comment>
<name>A0A3N6MCR1_9EURY</name>
<sequence length="307" mass="34208">MIDLAVANATQTFRRMREPLAECGVRVHHVPTSERVVDLTDPPWSPDEYDAGFVYPGRLMEGGVADALLEIPWLNDHEAVLTSRNKAEVLARLERADLPVPKSVYVSNDVDEGELATVFDRFEPPVVVKPNSTTRGVGVAKAHDLDSFLGICDYLSLVHDYRATGDRSFLVQEYLPHAADYRVMVLEGEYVGAVERRLPDDAITDGHWKHNVHRGAEATGVSLPASHRELAEAVAAELEIPLLGVDLLEADGRLVVNETNARPTIDEETKYEPEFYDRLAAAIRSTMAPETDRTENDRDRDARITRD</sequence>
<feature type="compositionally biased region" description="Basic and acidic residues" evidence="2">
    <location>
        <begin position="290"/>
        <end position="307"/>
    </location>
</feature>
<dbReference type="Gene3D" id="3.30.470.20">
    <property type="entry name" value="ATP-grasp fold, B domain"/>
    <property type="match status" value="1"/>
</dbReference>
<dbReference type="OrthoDB" id="312280at2157"/>
<gene>
    <name evidence="4" type="ORF">EA462_01555</name>
</gene>
<dbReference type="Gene3D" id="3.30.1490.20">
    <property type="entry name" value="ATP-grasp fold, A domain"/>
    <property type="match status" value="1"/>
</dbReference>
<dbReference type="GO" id="GO:0016879">
    <property type="term" value="F:ligase activity, forming carbon-nitrogen bonds"/>
    <property type="evidence" value="ECO:0007669"/>
    <property type="project" value="TreeGrafter"/>
</dbReference>
<feature type="region of interest" description="Disordered" evidence="2">
    <location>
        <begin position="284"/>
        <end position="307"/>
    </location>
</feature>
<keyword evidence="4" id="KW-0436">Ligase</keyword>
<keyword evidence="5" id="KW-1185">Reference proteome</keyword>
<dbReference type="GO" id="GO:0046872">
    <property type="term" value="F:metal ion binding"/>
    <property type="evidence" value="ECO:0007669"/>
    <property type="project" value="InterPro"/>
</dbReference>
<dbReference type="GO" id="GO:0005737">
    <property type="term" value="C:cytoplasm"/>
    <property type="evidence" value="ECO:0007669"/>
    <property type="project" value="TreeGrafter"/>
</dbReference>
<keyword evidence="1" id="KW-0067">ATP-binding</keyword>
<keyword evidence="1" id="KW-0547">Nucleotide-binding</keyword>
<organism evidence="4 5">
    <name type="scientific">Natrarchaeobius halalkaliphilus</name>
    <dbReference type="NCBI Taxonomy" id="1679091"/>
    <lineage>
        <taxon>Archaea</taxon>
        <taxon>Methanobacteriati</taxon>
        <taxon>Methanobacteriota</taxon>
        <taxon>Stenosarchaea group</taxon>
        <taxon>Halobacteria</taxon>
        <taxon>Halobacteriales</taxon>
        <taxon>Natrialbaceae</taxon>
        <taxon>Natrarchaeobius</taxon>
    </lineage>
</organism>
<dbReference type="AlphaFoldDB" id="A0A3N6MCR1"/>
<evidence type="ECO:0000313" key="5">
    <source>
        <dbReference type="Proteomes" id="UP000273828"/>
    </source>
</evidence>
<dbReference type="InterPro" id="IPR013651">
    <property type="entry name" value="ATP-grasp_RimK-type"/>
</dbReference>
<proteinExistence type="predicted"/>
<dbReference type="PANTHER" id="PTHR21621:SF0">
    <property type="entry name" value="BETA-CITRYLGLUTAMATE SYNTHASE B-RELATED"/>
    <property type="match status" value="1"/>
</dbReference>
<evidence type="ECO:0000256" key="2">
    <source>
        <dbReference type="SAM" id="MobiDB-lite"/>
    </source>
</evidence>
<dbReference type="EMBL" id="REFY01000001">
    <property type="protein sequence ID" value="RQG93291.1"/>
    <property type="molecule type" value="Genomic_DNA"/>
</dbReference>
<dbReference type="PANTHER" id="PTHR21621">
    <property type="entry name" value="RIBOSOMAL PROTEIN S6 MODIFICATION PROTEIN"/>
    <property type="match status" value="1"/>
</dbReference>
<protein>
    <submittedName>
        <fullName evidence="4">RimK family alpha-L-glutamate ligase</fullName>
    </submittedName>
</protein>
<dbReference type="SUPFAM" id="SSF56059">
    <property type="entry name" value="Glutathione synthetase ATP-binding domain-like"/>
    <property type="match status" value="1"/>
</dbReference>
<evidence type="ECO:0000313" key="4">
    <source>
        <dbReference type="EMBL" id="RQG93291.1"/>
    </source>
</evidence>
<dbReference type="GO" id="GO:0005524">
    <property type="term" value="F:ATP binding"/>
    <property type="evidence" value="ECO:0007669"/>
    <property type="project" value="UniProtKB-UniRule"/>
</dbReference>
<dbReference type="InterPro" id="IPR011761">
    <property type="entry name" value="ATP-grasp"/>
</dbReference>
<feature type="domain" description="ATP-grasp" evidence="3">
    <location>
        <begin position="90"/>
        <end position="288"/>
    </location>
</feature>
<dbReference type="RefSeq" id="WP_124176814.1">
    <property type="nucleotide sequence ID" value="NZ_REFY01000001.1"/>
</dbReference>
<dbReference type="Pfam" id="PF08443">
    <property type="entry name" value="RimK"/>
    <property type="match status" value="1"/>
</dbReference>
<dbReference type="PROSITE" id="PS50975">
    <property type="entry name" value="ATP_GRASP"/>
    <property type="match status" value="1"/>
</dbReference>
<evidence type="ECO:0000259" key="3">
    <source>
        <dbReference type="PROSITE" id="PS50975"/>
    </source>
</evidence>
<reference evidence="4 5" key="1">
    <citation type="submission" date="2018-10" db="EMBL/GenBank/DDBJ databases">
        <title>Natrarchaeobius chitinivorans gen. nov., sp. nov., and Natrarchaeobius haloalkaliphilus sp. nov., alkaliphilic, chitin-utilizing haloarchaea from hypersaline alkaline lakes.</title>
        <authorList>
            <person name="Sorokin D.Y."/>
            <person name="Elcheninov A.G."/>
            <person name="Kostrikina N.A."/>
            <person name="Bale N.J."/>
            <person name="Sinninghe Damste J.S."/>
            <person name="Khijniak T.V."/>
            <person name="Kublanov I.V."/>
            <person name="Toshchakov S.V."/>
        </authorList>
    </citation>
    <scope>NUCLEOTIDE SEQUENCE [LARGE SCALE GENOMIC DNA]</scope>
    <source>
        <strain evidence="4 5">AArcht-Sl</strain>
    </source>
</reference>
<dbReference type="InterPro" id="IPR013815">
    <property type="entry name" value="ATP_grasp_subdomain_1"/>
</dbReference>
<dbReference type="Proteomes" id="UP000273828">
    <property type="component" value="Unassembled WGS sequence"/>
</dbReference>
<evidence type="ECO:0000256" key="1">
    <source>
        <dbReference type="PROSITE-ProRule" id="PRU00409"/>
    </source>
</evidence>
<accession>A0A3N6MCR1</accession>